<organism evidence="1 2">
    <name type="scientific">Luteolibacter rhizosphaerae</name>
    <dbReference type="NCBI Taxonomy" id="2989719"/>
    <lineage>
        <taxon>Bacteria</taxon>
        <taxon>Pseudomonadati</taxon>
        <taxon>Verrucomicrobiota</taxon>
        <taxon>Verrucomicrobiia</taxon>
        <taxon>Verrucomicrobiales</taxon>
        <taxon>Verrucomicrobiaceae</taxon>
        <taxon>Luteolibacter</taxon>
    </lineage>
</organism>
<keyword evidence="2" id="KW-1185">Reference proteome</keyword>
<protein>
    <submittedName>
        <fullName evidence="1">Uncharacterized protein</fullName>
    </submittedName>
</protein>
<name>A0ABT3G677_9BACT</name>
<comment type="caution">
    <text evidence="1">The sequence shown here is derived from an EMBL/GenBank/DDBJ whole genome shotgun (WGS) entry which is preliminary data.</text>
</comment>
<gene>
    <name evidence="1" type="ORF">OJ996_14275</name>
</gene>
<proteinExistence type="predicted"/>
<evidence type="ECO:0000313" key="1">
    <source>
        <dbReference type="EMBL" id="MCW1914750.1"/>
    </source>
</evidence>
<dbReference type="Proteomes" id="UP001165653">
    <property type="component" value="Unassembled WGS sequence"/>
</dbReference>
<dbReference type="EMBL" id="JAPDDR010000007">
    <property type="protein sequence ID" value="MCW1914750.1"/>
    <property type="molecule type" value="Genomic_DNA"/>
</dbReference>
<reference evidence="1" key="1">
    <citation type="submission" date="2022-10" db="EMBL/GenBank/DDBJ databases">
        <title>Luteolibacter sp. GHJ8, whole genome shotgun sequencing project.</title>
        <authorList>
            <person name="Zhao G."/>
            <person name="Shen L."/>
        </authorList>
    </citation>
    <scope>NUCLEOTIDE SEQUENCE</scope>
    <source>
        <strain evidence="1">GHJ8</strain>
    </source>
</reference>
<accession>A0ABT3G677</accession>
<dbReference type="RefSeq" id="WP_264514286.1">
    <property type="nucleotide sequence ID" value="NZ_JAPDDR010000007.1"/>
</dbReference>
<sequence length="67" mass="7730">MPTRWNSFLFNNVRCEAPRDLRGMTISIRYDRYKPASAPVIYHEGQRLGSAEALDAVANDRRPFPSF</sequence>
<evidence type="ECO:0000313" key="2">
    <source>
        <dbReference type="Proteomes" id="UP001165653"/>
    </source>
</evidence>